<dbReference type="Proteomes" id="UP000789831">
    <property type="component" value="Unassembled WGS sequence"/>
</dbReference>
<dbReference type="InterPro" id="IPR009057">
    <property type="entry name" value="Homeodomain-like_sf"/>
</dbReference>
<dbReference type="Pfam" id="PF13921">
    <property type="entry name" value="Myb_DNA-bind_6"/>
    <property type="match status" value="1"/>
</dbReference>
<keyword evidence="3" id="KW-1185">Reference proteome</keyword>
<dbReference type="SMART" id="SM00717">
    <property type="entry name" value="SANT"/>
    <property type="match status" value="1"/>
</dbReference>
<evidence type="ECO:0000313" key="3">
    <source>
        <dbReference type="Proteomes" id="UP000789831"/>
    </source>
</evidence>
<proteinExistence type="predicted"/>
<accession>A0A9N9HIM0</accession>
<sequence length="68" mass="8308">KRGRPRKEETMRNKERRWTAQENMILVDSVLEGLAPSWAEISKRIETHDPINCFHRWSSLKRRLYRDE</sequence>
<dbReference type="AlphaFoldDB" id="A0A9N9HIM0"/>
<dbReference type="OrthoDB" id="2449613at2759"/>
<dbReference type="Gene3D" id="1.10.10.60">
    <property type="entry name" value="Homeodomain-like"/>
    <property type="match status" value="1"/>
</dbReference>
<name>A0A9N9HIM0_9GLOM</name>
<evidence type="ECO:0000313" key="2">
    <source>
        <dbReference type="EMBL" id="CAG8694757.1"/>
    </source>
</evidence>
<dbReference type="EMBL" id="CAJVPL010016035">
    <property type="protein sequence ID" value="CAG8694757.1"/>
    <property type="molecule type" value="Genomic_DNA"/>
</dbReference>
<dbReference type="PROSITE" id="PS50090">
    <property type="entry name" value="MYB_LIKE"/>
    <property type="match status" value="1"/>
</dbReference>
<dbReference type="SUPFAM" id="SSF46689">
    <property type="entry name" value="Homeodomain-like"/>
    <property type="match status" value="1"/>
</dbReference>
<evidence type="ECO:0000259" key="1">
    <source>
        <dbReference type="PROSITE" id="PS50090"/>
    </source>
</evidence>
<feature type="non-terminal residue" evidence="2">
    <location>
        <position position="1"/>
    </location>
</feature>
<comment type="caution">
    <text evidence="2">The sequence shown here is derived from an EMBL/GenBank/DDBJ whole genome shotgun (WGS) entry which is preliminary data.</text>
</comment>
<gene>
    <name evidence="2" type="ORF">AGERDE_LOCUS13232</name>
</gene>
<protein>
    <submittedName>
        <fullName evidence="2">2114_t:CDS:1</fullName>
    </submittedName>
</protein>
<feature type="domain" description="Myb-like" evidence="1">
    <location>
        <begin position="10"/>
        <end position="61"/>
    </location>
</feature>
<organism evidence="2 3">
    <name type="scientific">Ambispora gerdemannii</name>
    <dbReference type="NCBI Taxonomy" id="144530"/>
    <lineage>
        <taxon>Eukaryota</taxon>
        <taxon>Fungi</taxon>
        <taxon>Fungi incertae sedis</taxon>
        <taxon>Mucoromycota</taxon>
        <taxon>Glomeromycotina</taxon>
        <taxon>Glomeromycetes</taxon>
        <taxon>Archaeosporales</taxon>
        <taxon>Ambisporaceae</taxon>
        <taxon>Ambispora</taxon>
    </lineage>
</organism>
<dbReference type="InterPro" id="IPR001005">
    <property type="entry name" value="SANT/Myb"/>
</dbReference>
<reference evidence="2" key="1">
    <citation type="submission" date="2021-06" db="EMBL/GenBank/DDBJ databases">
        <authorList>
            <person name="Kallberg Y."/>
            <person name="Tangrot J."/>
            <person name="Rosling A."/>
        </authorList>
    </citation>
    <scope>NUCLEOTIDE SEQUENCE</scope>
    <source>
        <strain evidence="2">MT106</strain>
    </source>
</reference>